<organism evidence="4 5">
    <name type="scientific">Trichoderma gamsii</name>
    <dbReference type="NCBI Taxonomy" id="398673"/>
    <lineage>
        <taxon>Eukaryota</taxon>
        <taxon>Fungi</taxon>
        <taxon>Dikarya</taxon>
        <taxon>Ascomycota</taxon>
        <taxon>Pezizomycotina</taxon>
        <taxon>Sordariomycetes</taxon>
        <taxon>Hypocreomycetidae</taxon>
        <taxon>Hypocreales</taxon>
        <taxon>Hypocreaceae</taxon>
        <taxon>Trichoderma</taxon>
    </lineage>
</organism>
<feature type="domain" description="Choline kinase N-terminal" evidence="3">
    <location>
        <begin position="218"/>
        <end position="287"/>
    </location>
</feature>
<dbReference type="SUPFAM" id="SSF56112">
    <property type="entry name" value="Protein kinase-like (PK-like)"/>
    <property type="match status" value="1"/>
</dbReference>
<accession>A0A2K0TTM9</accession>
<comment type="caution">
    <text evidence="4">The sequence shown here is derived from an EMBL/GenBank/DDBJ whole genome shotgun (WGS) entry which is preliminary data.</text>
</comment>
<evidence type="ECO:0000256" key="1">
    <source>
        <dbReference type="ARBA" id="ARBA00038211"/>
    </source>
</evidence>
<feature type="region of interest" description="Disordered" evidence="2">
    <location>
        <begin position="1"/>
        <end position="81"/>
    </location>
</feature>
<dbReference type="GO" id="GO:0006646">
    <property type="term" value="P:phosphatidylethanolamine biosynthetic process"/>
    <property type="evidence" value="ECO:0007669"/>
    <property type="project" value="TreeGrafter"/>
</dbReference>
<feature type="region of interest" description="Disordered" evidence="2">
    <location>
        <begin position="188"/>
        <end position="220"/>
    </location>
</feature>
<feature type="compositionally biased region" description="Basic residues" evidence="2">
    <location>
        <begin position="119"/>
        <end position="132"/>
    </location>
</feature>
<feature type="compositionally biased region" description="Polar residues" evidence="2">
    <location>
        <begin position="206"/>
        <end position="218"/>
    </location>
</feature>
<dbReference type="OrthoDB" id="10267235at2759"/>
<evidence type="ECO:0000313" key="4">
    <source>
        <dbReference type="EMBL" id="PNP48888.1"/>
    </source>
</evidence>
<evidence type="ECO:0000259" key="3">
    <source>
        <dbReference type="Pfam" id="PF04428"/>
    </source>
</evidence>
<feature type="compositionally biased region" description="Low complexity" evidence="2">
    <location>
        <begin position="66"/>
        <end position="81"/>
    </location>
</feature>
<dbReference type="Gene3D" id="3.30.200.20">
    <property type="entry name" value="Phosphorylase Kinase, domain 1"/>
    <property type="match status" value="1"/>
</dbReference>
<evidence type="ECO:0000256" key="2">
    <source>
        <dbReference type="SAM" id="MobiDB-lite"/>
    </source>
</evidence>
<dbReference type="EMBL" id="MTYH01000001">
    <property type="protein sequence ID" value="PNP48888.1"/>
    <property type="molecule type" value="Genomic_DNA"/>
</dbReference>
<dbReference type="GO" id="GO:0004103">
    <property type="term" value="F:choline kinase activity"/>
    <property type="evidence" value="ECO:0007669"/>
    <property type="project" value="TreeGrafter"/>
</dbReference>
<comment type="similarity">
    <text evidence="1">Belongs to the choline/ethanolamine kinase family.</text>
</comment>
<dbReference type="Pfam" id="PF01633">
    <property type="entry name" value="Choline_kinase"/>
    <property type="match status" value="1"/>
</dbReference>
<dbReference type="AlphaFoldDB" id="A0A2K0TTM9"/>
<gene>
    <name evidence="4" type="ORF">TGAMA5MH_00046</name>
</gene>
<sequence>MADTPGTHPPTPLRSALKADDEAVRTPPASGTLKAVQIADPVPEDYIEDDSHHGKQRRSLQTAPTRRLSGRLSASASPALRPVEDSALTSHHHSHRRNHQSERILAQVGEWLERERKKIATRKLKPRRRKSKSPPSDQTIAATDAAAAESPSQPSRERSNSTSSQSSDISFDGLQHILETSMASMGLNSLPKYSPRIGPKHRRPGSRTSLHRTASSDTDYVDGDAIVPSCDAWLDNSKTMSYTGGSASAEDLSVKVEKEKEAWTTFKNEILRIAHTLRLKGWRRIPLGSGEAMAVERLSGALTNAVYVVTPPAGISQLDGKKPPTKVLLRVYGPQVEHLIDRENELQVLQRLARKKIGPRLLGTFKNGRFEQFFNAITLTPLNLREPETSRQIAKRMRELHEGIEVLVHERENGASVWKNWDQWLDNVGRITSFLDKELDNTPEGERRHSAAHAWKANGYVCGVPWEQFKDVVIRYRAHLNGCYKDKRALKDRLVFAHNDTQYGNILRIRPDDEKSPLLQPANKHKQLVVIDFEYAGPNTAGHEFANHFTEWMYNYHDPVAPFACHADRYPSLEEQKRFIRAYVDHRPKFPLASSTPRMTPVDSSTPSGTATPSLQATASSSSIVDFMLDARYPGGDWGAVEKAREEQIDQQVRELIDEARLWQPANSAQWIAWGIVQAKVPGLDGNPADEEPGADEFDYLSYAQERAMFFWGDCVQLGLVKLEELPEGLQAKVKLVKY</sequence>
<dbReference type="GO" id="GO:0005737">
    <property type="term" value="C:cytoplasm"/>
    <property type="evidence" value="ECO:0007669"/>
    <property type="project" value="TreeGrafter"/>
</dbReference>
<dbReference type="Gene3D" id="3.90.1200.10">
    <property type="match status" value="1"/>
</dbReference>
<protein>
    <recommendedName>
        <fullName evidence="3">Choline kinase N-terminal domain-containing protein</fullName>
    </recommendedName>
</protein>
<dbReference type="InterPro" id="IPR011009">
    <property type="entry name" value="Kinase-like_dom_sf"/>
</dbReference>
<dbReference type="Pfam" id="PF04428">
    <property type="entry name" value="Choline_kin_N"/>
    <property type="match status" value="1"/>
</dbReference>
<dbReference type="InterPro" id="IPR007521">
    <property type="entry name" value="Choline_kin_N"/>
</dbReference>
<evidence type="ECO:0000313" key="5">
    <source>
        <dbReference type="Proteomes" id="UP000236546"/>
    </source>
</evidence>
<feature type="compositionally biased region" description="Polar residues" evidence="2">
    <location>
        <begin position="593"/>
        <end position="617"/>
    </location>
</feature>
<proteinExistence type="inferred from homology"/>
<feature type="region of interest" description="Disordered" evidence="2">
    <location>
        <begin position="591"/>
        <end position="617"/>
    </location>
</feature>
<dbReference type="PANTHER" id="PTHR22603">
    <property type="entry name" value="CHOLINE/ETHANOALAMINE KINASE"/>
    <property type="match status" value="1"/>
</dbReference>
<reference evidence="4 5" key="1">
    <citation type="submission" date="2017-02" db="EMBL/GenBank/DDBJ databases">
        <title>Genomes of Trichoderma spp. with biocontrol activity.</title>
        <authorList>
            <person name="Gardiner D."/>
            <person name="Kazan K."/>
            <person name="Vos C."/>
            <person name="Harvey P."/>
        </authorList>
    </citation>
    <scope>NUCLEOTIDE SEQUENCE [LARGE SCALE GENOMIC DNA]</scope>
    <source>
        <strain evidence="4 5">A5MH</strain>
    </source>
</reference>
<name>A0A2K0TTM9_9HYPO</name>
<feature type="region of interest" description="Disordered" evidence="2">
    <location>
        <begin position="119"/>
        <end position="169"/>
    </location>
</feature>
<dbReference type="Proteomes" id="UP000236546">
    <property type="component" value="Unassembled WGS sequence"/>
</dbReference>
<feature type="compositionally biased region" description="Low complexity" evidence="2">
    <location>
        <begin position="133"/>
        <end position="169"/>
    </location>
</feature>
<dbReference type="CDD" id="cd05157">
    <property type="entry name" value="ETNK_euk"/>
    <property type="match status" value="1"/>
</dbReference>
<dbReference type="GO" id="GO:0004305">
    <property type="term" value="F:ethanolamine kinase activity"/>
    <property type="evidence" value="ECO:0007669"/>
    <property type="project" value="TreeGrafter"/>
</dbReference>
<dbReference type="PANTHER" id="PTHR22603:SF93">
    <property type="entry name" value="RE24176P"/>
    <property type="match status" value="1"/>
</dbReference>